<dbReference type="InterPro" id="IPR039699">
    <property type="entry name" value="Ribosomal_uL30"/>
</dbReference>
<keyword evidence="7" id="KW-1185">Reference proteome</keyword>
<evidence type="ECO:0000259" key="5">
    <source>
        <dbReference type="Pfam" id="PF08079"/>
    </source>
</evidence>
<dbReference type="Pfam" id="PF00327">
    <property type="entry name" value="Ribosomal_L30"/>
    <property type="match status" value="1"/>
</dbReference>
<evidence type="ECO:0000313" key="7">
    <source>
        <dbReference type="Proteomes" id="UP000717585"/>
    </source>
</evidence>
<dbReference type="PANTHER" id="PTHR11524">
    <property type="entry name" value="60S RIBOSOMAL PROTEIN L7"/>
    <property type="match status" value="1"/>
</dbReference>
<dbReference type="Proteomes" id="UP000717585">
    <property type="component" value="Unassembled WGS sequence"/>
</dbReference>
<accession>A0A8J6E047</accession>
<dbReference type="PANTHER" id="PTHR11524:SF16">
    <property type="entry name" value="LARGE RIBOSOMAL SUBUNIT PROTEIN UL30"/>
    <property type="match status" value="1"/>
</dbReference>
<dbReference type="InterPro" id="IPR016082">
    <property type="entry name" value="Ribosomal_uL30_ferredoxin-like"/>
</dbReference>
<proteinExistence type="inferred from homology"/>
<dbReference type="NCBIfam" id="TIGR01310">
    <property type="entry name" value="uL30_euk"/>
    <property type="match status" value="1"/>
</dbReference>
<dbReference type="GO" id="GO:0022625">
    <property type="term" value="C:cytosolic large ribosomal subunit"/>
    <property type="evidence" value="ECO:0007669"/>
    <property type="project" value="TreeGrafter"/>
</dbReference>
<evidence type="ECO:0000256" key="1">
    <source>
        <dbReference type="ARBA" id="ARBA00007594"/>
    </source>
</evidence>
<dbReference type="InterPro" id="IPR018038">
    <property type="entry name" value="Ribosomal_uL30_CS"/>
</dbReference>
<feature type="domain" description="Large ribosomal subunit protein uL30-like ferredoxin-like fold" evidence="4">
    <location>
        <begin position="71"/>
        <end position="121"/>
    </location>
</feature>
<evidence type="ECO:0000256" key="3">
    <source>
        <dbReference type="ARBA" id="ARBA00023274"/>
    </source>
</evidence>
<comment type="similarity">
    <text evidence="1">Belongs to the universal ribosomal protein uL30 family.</text>
</comment>
<dbReference type="PROSITE" id="PS00634">
    <property type="entry name" value="RIBOSOMAL_L30"/>
    <property type="match status" value="1"/>
</dbReference>
<dbReference type="GO" id="GO:0003735">
    <property type="term" value="F:structural constituent of ribosome"/>
    <property type="evidence" value="ECO:0007669"/>
    <property type="project" value="TreeGrafter"/>
</dbReference>
<dbReference type="InterPro" id="IPR036919">
    <property type="entry name" value="Ribo_uL30_ferredoxin-like_sf"/>
</dbReference>
<evidence type="ECO:0000313" key="6">
    <source>
        <dbReference type="EMBL" id="KAG9391658.1"/>
    </source>
</evidence>
<sequence>MIEGQLRQRRQERAAIAVSSKADKSAKRTIAFRNAVSYVKQYKVAEQSELRLKQQAKENGSFYVPAEAKFAFVIRIRGIVGVAPKVRKILTLLRLTRIHNGVFIKLNDATIKMIRMVEPFIAYGYPSLKMTRELIYKRGFAKVHGQRIAITDNSVIERSLGQYGIICMEDLVHEIFTCGEHFKEANNFLWPFKMNSPKGGFHKGAATTRHFNEGGESGNREHLINGLIAQML</sequence>
<dbReference type="GO" id="GO:0000463">
    <property type="term" value="P:maturation of LSU-rRNA from tricistronic rRNA transcript (SSU-rRNA, 5.8S rRNA, LSU-rRNA)"/>
    <property type="evidence" value="ECO:0007669"/>
    <property type="project" value="TreeGrafter"/>
</dbReference>
<dbReference type="InterPro" id="IPR012988">
    <property type="entry name" value="Ribosomal_uL30_N_euk"/>
</dbReference>
<dbReference type="GO" id="GO:0003723">
    <property type="term" value="F:RNA binding"/>
    <property type="evidence" value="ECO:0007669"/>
    <property type="project" value="InterPro"/>
</dbReference>
<dbReference type="InterPro" id="IPR035808">
    <property type="entry name" value="Ribosomal_uL30_euk_arc"/>
</dbReference>
<reference evidence="6" key="1">
    <citation type="submission" date="2021-05" db="EMBL/GenBank/DDBJ databases">
        <title>A free-living protist that lacks canonical eukaryotic 1 DNA replication and segregation systems.</title>
        <authorList>
            <person name="Salas-Leiva D.E."/>
            <person name="Tromer E.C."/>
            <person name="Curtis B.A."/>
            <person name="Jerlstrom-Hultqvist J."/>
            <person name="Kolisko M."/>
            <person name="Yi Z."/>
            <person name="Salas-Leiva J.S."/>
            <person name="Gallot-Lavallee L."/>
            <person name="Kops G.J.P.L."/>
            <person name="Archibald J.M."/>
            <person name="Simpson A.G.B."/>
            <person name="Roger A.J."/>
        </authorList>
    </citation>
    <scope>NUCLEOTIDE SEQUENCE</scope>
    <source>
        <strain evidence="6">BICM</strain>
    </source>
</reference>
<dbReference type="AlphaFoldDB" id="A0A8J6E047"/>
<dbReference type="Gene3D" id="3.30.1390.20">
    <property type="entry name" value="Ribosomal protein L30, ferredoxin-like fold domain"/>
    <property type="match status" value="1"/>
</dbReference>
<feature type="domain" description="Large ribosomal subunit protein uL30 N-terminal eukaryotes" evidence="5">
    <location>
        <begin position="8"/>
        <end position="66"/>
    </location>
</feature>
<organism evidence="6 7">
    <name type="scientific">Carpediemonas membranifera</name>
    <dbReference type="NCBI Taxonomy" id="201153"/>
    <lineage>
        <taxon>Eukaryota</taxon>
        <taxon>Metamonada</taxon>
        <taxon>Carpediemonas-like organisms</taxon>
        <taxon>Carpediemonas</taxon>
    </lineage>
</organism>
<dbReference type="OrthoDB" id="28644at2759"/>
<evidence type="ECO:0000256" key="2">
    <source>
        <dbReference type="ARBA" id="ARBA00022980"/>
    </source>
</evidence>
<protein>
    <submittedName>
        <fullName evidence="6">Ribosomal protein L7, eukaryotic</fullName>
    </submittedName>
</protein>
<name>A0A8J6E047_9EUKA</name>
<dbReference type="Pfam" id="PF08079">
    <property type="entry name" value="Ribosomal_L30_N"/>
    <property type="match status" value="1"/>
</dbReference>
<dbReference type="InterPro" id="IPR005998">
    <property type="entry name" value="Ribosomal_uL30_euk"/>
</dbReference>
<evidence type="ECO:0000259" key="4">
    <source>
        <dbReference type="Pfam" id="PF00327"/>
    </source>
</evidence>
<dbReference type="CDD" id="cd01657">
    <property type="entry name" value="Ribosomal_L7_archeal_euk"/>
    <property type="match status" value="1"/>
</dbReference>
<dbReference type="FunFam" id="3.30.1390.20:FF:000003">
    <property type="entry name" value="60S ribosomal protein L7"/>
    <property type="match status" value="1"/>
</dbReference>
<dbReference type="SUPFAM" id="SSF55129">
    <property type="entry name" value="Ribosomal protein L30p/L7e"/>
    <property type="match status" value="1"/>
</dbReference>
<comment type="caution">
    <text evidence="6">The sequence shown here is derived from an EMBL/GenBank/DDBJ whole genome shotgun (WGS) entry which is preliminary data.</text>
</comment>
<keyword evidence="2 6" id="KW-0689">Ribosomal protein</keyword>
<dbReference type="EMBL" id="JAHDYR010000053">
    <property type="protein sequence ID" value="KAG9391658.1"/>
    <property type="molecule type" value="Genomic_DNA"/>
</dbReference>
<keyword evidence="3" id="KW-0687">Ribonucleoprotein</keyword>
<gene>
    <name evidence="6" type="ORF">J8273_6423</name>
</gene>